<sequence>TSDTETRDSCSLIDPGTEQYPPSPAPDSASSGSLDSSPKEEKMEASSPSASSLLQETFVQGDKPGRQINDLLPHSDSWPLRSAVVHESLHGGGEPEKGGRSGLRWKPSVGSASCRSVKG</sequence>
<evidence type="ECO:0000313" key="2">
    <source>
        <dbReference type="EMBL" id="CAB1437994.1"/>
    </source>
</evidence>
<feature type="compositionally biased region" description="Polar residues" evidence="1">
    <location>
        <begin position="46"/>
        <end position="58"/>
    </location>
</feature>
<feature type="compositionally biased region" description="Low complexity" evidence="1">
    <location>
        <begin position="26"/>
        <end position="36"/>
    </location>
</feature>
<feature type="region of interest" description="Disordered" evidence="1">
    <location>
        <begin position="1"/>
        <end position="119"/>
    </location>
</feature>
<dbReference type="Proteomes" id="UP001153269">
    <property type="component" value="Unassembled WGS sequence"/>
</dbReference>
<proteinExistence type="predicted"/>
<evidence type="ECO:0000256" key="1">
    <source>
        <dbReference type="SAM" id="MobiDB-lite"/>
    </source>
</evidence>
<dbReference type="EMBL" id="CADEAL010002096">
    <property type="protein sequence ID" value="CAB1437994.1"/>
    <property type="molecule type" value="Genomic_DNA"/>
</dbReference>
<feature type="compositionally biased region" description="Basic and acidic residues" evidence="1">
    <location>
        <begin position="87"/>
        <end position="99"/>
    </location>
</feature>
<organism evidence="2 3">
    <name type="scientific">Pleuronectes platessa</name>
    <name type="common">European plaice</name>
    <dbReference type="NCBI Taxonomy" id="8262"/>
    <lineage>
        <taxon>Eukaryota</taxon>
        <taxon>Metazoa</taxon>
        <taxon>Chordata</taxon>
        <taxon>Craniata</taxon>
        <taxon>Vertebrata</taxon>
        <taxon>Euteleostomi</taxon>
        <taxon>Actinopterygii</taxon>
        <taxon>Neopterygii</taxon>
        <taxon>Teleostei</taxon>
        <taxon>Neoteleostei</taxon>
        <taxon>Acanthomorphata</taxon>
        <taxon>Carangaria</taxon>
        <taxon>Pleuronectiformes</taxon>
        <taxon>Pleuronectoidei</taxon>
        <taxon>Pleuronectidae</taxon>
        <taxon>Pleuronectes</taxon>
    </lineage>
</organism>
<feature type="non-terminal residue" evidence="2">
    <location>
        <position position="119"/>
    </location>
</feature>
<protein>
    <submittedName>
        <fullName evidence="2">Uncharacterized protein</fullName>
    </submittedName>
</protein>
<accession>A0A9N7UTX4</accession>
<name>A0A9N7UTX4_PLEPL</name>
<feature type="compositionally biased region" description="Polar residues" evidence="1">
    <location>
        <begin position="110"/>
        <end position="119"/>
    </location>
</feature>
<dbReference type="AlphaFoldDB" id="A0A9N7UTX4"/>
<comment type="caution">
    <text evidence="2">The sequence shown here is derived from an EMBL/GenBank/DDBJ whole genome shotgun (WGS) entry which is preliminary data.</text>
</comment>
<reference evidence="2" key="1">
    <citation type="submission" date="2020-03" db="EMBL/GenBank/DDBJ databases">
        <authorList>
            <person name="Weist P."/>
        </authorList>
    </citation>
    <scope>NUCLEOTIDE SEQUENCE</scope>
</reference>
<evidence type="ECO:0000313" key="3">
    <source>
        <dbReference type="Proteomes" id="UP001153269"/>
    </source>
</evidence>
<keyword evidence="3" id="KW-1185">Reference proteome</keyword>
<gene>
    <name evidence="2" type="ORF">PLEPLA_LOCUS25965</name>
</gene>